<dbReference type="Proteomes" id="UP000236500">
    <property type="component" value="Unassembled WGS sequence"/>
</dbReference>
<dbReference type="RefSeq" id="WP_141087943.1">
    <property type="nucleotide sequence ID" value="NZ_MPDH01000001.1"/>
</dbReference>
<keyword evidence="1" id="KW-0732">Signal</keyword>
<proteinExistence type="predicted"/>
<feature type="chain" id="PRO_5045854969" description="Pesticidal crystal protein Cry1Aa domain-containing protein" evidence="1">
    <location>
        <begin position="20"/>
        <end position="396"/>
    </location>
</feature>
<evidence type="ECO:0000259" key="2">
    <source>
        <dbReference type="Pfam" id="PF18449"/>
    </source>
</evidence>
<feature type="signal peptide" evidence="1">
    <location>
        <begin position="1"/>
        <end position="19"/>
    </location>
</feature>
<reference evidence="3 4" key="1">
    <citation type="submission" date="2016-11" db="EMBL/GenBank/DDBJ databases">
        <title>Whole Genome Sequence of Listeria newyorkensis.</title>
        <authorList>
            <person name="Frink S."/>
            <person name="Morales C."/>
            <person name="Kiang D."/>
        </authorList>
    </citation>
    <scope>NUCLEOTIDE SEQUENCE [LARGE SCALE GENOMIC DNA]</scope>
    <source>
        <strain evidence="3 4">F1604011-044</strain>
    </source>
</reference>
<evidence type="ECO:0000256" key="1">
    <source>
        <dbReference type="SAM" id="SignalP"/>
    </source>
</evidence>
<dbReference type="EMBL" id="MPDH01000001">
    <property type="protein sequence ID" value="PNP95100.1"/>
    <property type="molecule type" value="Genomic_DNA"/>
</dbReference>
<feature type="domain" description="Pesticidal crystal protein Cry1Aa" evidence="2">
    <location>
        <begin position="290"/>
        <end position="351"/>
    </location>
</feature>
<name>A0ABX4XS36_9LIST</name>
<evidence type="ECO:0000313" key="3">
    <source>
        <dbReference type="EMBL" id="PNP95100.1"/>
    </source>
</evidence>
<gene>
    <name evidence="3" type="ORF">BMT55_01770</name>
</gene>
<accession>A0ABX4XS36</accession>
<evidence type="ECO:0000313" key="4">
    <source>
        <dbReference type="Proteomes" id="UP000236500"/>
    </source>
</evidence>
<organism evidence="3 4">
    <name type="scientific">Listeria newyorkensis</name>
    <dbReference type="NCBI Taxonomy" id="1497681"/>
    <lineage>
        <taxon>Bacteria</taxon>
        <taxon>Bacillati</taxon>
        <taxon>Bacillota</taxon>
        <taxon>Bacilli</taxon>
        <taxon>Bacillales</taxon>
        <taxon>Listeriaceae</taxon>
        <taxon>Listeria</taxon>
    </lineage>
</organism>
<dbReference type="Pfam" id="PF18449">
    <property type="entry name" value="Endotoxin_C2"/>
    <property type="match status" value="1"/>
</dbReference>
<comment type="caution">
    <text evidence="3">The sequence shown here is derived from an EMBL/GenBank/DDBJ whole genome shotgun (WGS) entry which is preliminary data.</text>
</comment>
<protein>
    <recommendedName>
        <fullName evidence="2">Pesticidal crystal protein Cry1Aa domain-containing protein</fullName>
    </recommendedName>
</protein>
<dbReference type="InterPro" id="IPR054544">
    <property type="entry name" value="Pest_crys_Cry1Aa_dom-IV"/>
</dbReference>
<keyword evidence="4" id="KW-1185">Reference proteome</keyword>
<feature type="non-terminal residue" evidence="3">
    <location>
        <position position="396"/>
    </location>
</feature>
<sequence>MNKNIKKVATVILATNVLASTVLTTLPAGTYATSTQENTETSVTSPIVNPIITNSTHITGKVDPHTSSIKVQVHNPNQSVLANYEFTDIDTDGSFNISVANMHLEAGMSISISQVVNGVESSITKTPVQFPKLNINPLTVSSTSVQLTNAEYLQLIKIDVYDKNGAYLNRLLQKMAPSGGNLTFNIDLSRYSPGDYIMAYQGYGSSLAEYSNVSAPAKVIIQDPSTNHSQDLVDALFIDNDTSKSIKPTVTQADIDAVQAALDLVVDTVDKTAVQAAIDKATAGLADFTTIEAATTAVNQLFVDNDPEKSIRQTTTQADIDAAQAKIDAVTDATKKAELQAELDKATTAFNVIAPTTISALTTDSVKVTGSGEPNAPVTIKNGTTTIGTGTVKADG</sequence>